<accession>A0A0F9HFN2</accession>
<dbReference type="EMBL" id="LAZR01022840">
    <property type="protein sequence ID" value="KKL80485.1"/>
    <property type="molecule type" value="Genomic_DNA"/>
</dbReference>
<comment type="caution">
    <text evidence="1">The sequence shown here is derived from an EMBL/GenBank/DDBJ whole genome shotgun (WGS) entry which is preliminary data.</text>
</comment>
<evidence type="ECO:0000313" key="1">
    <source>
        <dbReference type="EMBL" id="KKL80485.1"/>
    </source>
</evidence>
<proteinExistence type="predicted"/>
<gene>
    <name evidence="1" type="ORF">LCGC14_2004320</name>
</gene>
<protein>
    <submittedName>
        <fullName evidence="1">Uncharacterized protein</fullName>
    </submittedName>
</protein>
<name>A0A0F9HFN2_9ZZZZ</name>
<sequence length="99" mass="10998">MTRQQALEGLSYIASAVLVRLEIERRDRGDSAVFPCAGMIDPLREALNDAQPFILENICPDCVVVRTPEGFCPQCQAEETRIVAVADDKDHPQREQVTA</sequence>
<dbReference type="AlphaFoldDB" id="A0A0F9HFN2"/>
<organism evidence="1">
    <name type="scientific">marine sediment metagenome</name>
    <dbReference type="NCBI Taxonomy" id="412755"/>
    <lineage>
        <taxon>unclassified sequences</taxon>
        <taxon>metagenomes</taxon>
        <taxon>ecological metagenomes</taxon>
    </lineage>
</organism>
<reference evidence="1" key="1">
    <citation type="journal article" date="2015" name="Nature">
        <title>Complex archaea that bridge the gap between prokaryotes and eukaryotes.</title>
        <authorList>
            <person name="Spang A."/>
            <person name="Saw J.H."/>
            <person name="Jorgensen S.L."/>
            <person name="Zaremba-Niedzwiedzka K."/>
            <person name="Martijn J."/>
            <person name="Lind A.E."/>
            <person name="van Eijk R."/>
            <person name="Schleper C."/>
            <person name="Guy L."/>
            <person name="Ettema T.J."/>
        </authorList>
    </citation>
    <scope>NUCLEOTIDE SEQUENCE</scope>
</reference>